<feature type="transmembrane region" description="Helical" evidence="1">
    <location>
        <begin position="6"/>
        <end position="26"/>
    </location>
</feature>
<dbReference type="AlphaFoldDB" id="Q8R6N3"/>
<gene>
    <name evidence="2" type="ordered locus">TTE2767</name>
</gene>
<keyword evidence="1" id="KW-1133">Transmembrane helix</keyword>
<accession>Q8R6N3</accession>
<dbReference type="Proteomes" id="UP000000555">
    <property type="component" value="Chromosome"/>
</dbReference>
<evidence type="ECO:0000313" key="2">
    <source>
        <dbReference type="EMBL" id="AAM25872.1"/>
    </source>
</evidence>
<evidence type="ECO:0000256" key="1">
    <source>
        <dbReference type="SAM" id="Phobius"/>
    </source>
</evidence>
<keyword evidence="1" id="KW-0812">Transmembrane</keyword>
<dbReference type="KEGG" id="tte:TTE2767"/>
<organism evidence="2 3">
    <name type="scientific">Caldanaerobacter subterraneus subsp. tengcongensis (strain DSM 15242 / JCM 11007 / NBRC 100824 / MB4)</name>
    <name type="common">Thermoanaerobacter tengcongensis</name>
    <dbReference type="NCBI Taxonomy" id="273068"/>
    <lineage>
        <taxon>Bacteria</taxon>
        <taxon>Bacillati</taxon>
        <taxon>Bacillota</taxon>
        <taxon>Clostridia</taxon>
        <taxon>Thermoanaerobacterales</taxon>
        <taxon>Thermoanaerobacteraceae</taxon>
        <taxon>Caldanaerobacter</taxon>
    </lineage>
</organism>
<evidence type="ECO:0000313" key="3">
    <source>
        <dbReference type="Proteomes" id="UP000000555"/>
    </source>
</evidence>
<proteinExistence type="predicted"/>
<keyword evidence="1" id="KW-0472">Membrane</keyword>
<protein>
    <submittedName>
        <fullName evidence="2">Uncharacterized protein</fullName>
    </submittedName>
</protein>
<feature type="transmembrane region" description="Helical" evidence="1">
    <location>
        <begin position="47"/>
        <end position="65"/>
    </location>
</feature>
<sequence length="91" mass="10877">MISRVIAFSIYFSSQILFQFYPNILISTSKMAKTFISLPNISFHRSYSLFSFFFSFFHISPVKNFNFVTVSYNRLNLQNGFKNSEIQWYRI</sequence>
<dbReference type="STRING" id="273068.TTE2767"/>
<name>Q8R6N3_CALS4</name>
<dbReference type="EMBL" id="AE008691">
    <property type="protein sequence ID" value="AAM25872.1"/>
    <property type="molecule type" value="Genomic_DNA"/>
</dbReference>
<keyword evidence="3" id="KW-1185">Reference proteome</keyword>
<reference evidence="2 3" key="1">
    <citation type="journal article" date="2002" name="Genome Res.">
        <title>A complete sequence of the T. tengcongensis genome.</title>
        <authorList>
            <person name="Bao Q."/>
            <person name="Tian Y."/>
            <person name="Li W."/>
            <person name="Xu Z."/>
            <person name="Xuan Z."/>
            <person name="Hu S."/>
            <person name="Dong W."/>
            <person name="Yang J."/>
            <person name="Chen Y."/>
            <person name="Xue Y."/>
            <person name="Xu Y."/>
            <person name="Lai X."/>
            <person name="Huang L."/>
            <person name="Dong X."/>
            <person name="Ma Y."/>
            <person name="Ling L."/>
            <person name="Tan H."/>
            <person name="Chen R."/>
            <person name="Wang J."/>
            <person name="Yu J."/>
            <person name="Yang H."/>
        </authorList>
    </citation>
    <scope>NUCLEOTIDE SEQUENCE [LARGE SCALE GENOMIC DNA]</scope>
    <source>
        <strain evidence="3">DSM 15242 / JCM 11007 / NBRC 100824 / MB4</strain>
    </source>
</reference>
<dbReference type="HOGENOM" id="CLU_2421415_0_0_9"/>